<dbReference type="RefSeq" id="WP_340335957.1">
    <property type="nucleotide sequence ID" value="NZ_JBBKZS010000005.1"/>
</dbReference>
<gene>
    <name evidence="2" type="ORF">WKW79_14995</name>
</gene>
<evidence type="ECO:0000313" key="2">
    <source>
        <dbReference type="EMBL" id="MEJ8855887.1"/>
    </source>
</evidence>
<keyword evidence="3" id="KW-1185">Reference proteome</keyword>
<accession>A0ABU8X7S1</accession>
<comment type="caution">
    <text evidence="2">The sequence shown here is derived from an EMBL/GenBank/DDBJ whole genome shotgun (WGS) entry which is preliminary data.</text>
</comment>
<sequence>MWQATLRLRFIHMTAPTLTTHTATIKTFRAIPISTPHAVSSAEAAVPPSSGSSNGIEQHATQAPARPKAANKGFVIVNLQGAVHSASMNLKAQAT</sequence>
<protein>
    <submittedName>
        <fullName evidence="2">Uncharacterized protein</fullName>
    </submittedName>
</protein>
<evidence type="ECO:0000256" key="1">
    <source>
        <dbReference type="SAM" id="MobiDB-lite"/>
    </source>
</evidence>
<feature type="compositionally biased region" description="Low complexity" evidence="1">
    <location>
        <begin position="39"/>
        <end position="53"/>
    </location>
</feature>
<organism evidence="2 3">
    <name type="scientific">Variovorax robiniae</name>
    <dbReference type="NCBI Taxonomy" id="1836199"/>
    <lineage>
        <taxon>Bacteria</taxon>
        <taxon>Pseudomonadati</taxon>
        <taxon>Pseudomonadota</taxon>
        <taxon>Betaproteobacteria</taxon>
        <taxon>Burkholderiales</taxon>
        <taxon>Comamonadaceae</taxon>
        <taxon>Variovorax</taxon>
    </lineage>
</organism>
<feature type="region of interest" description="Disordered" evidence="1">
    <location>
        <begin position="39"/>
        <end position="67"/>
    </location>
</feature>
<reference evidence="2 3" key="1">
    <citation type="submission" date="2024-03" db="EMBL/GenBank/DDBJ databases">
        <title>Novel species of the genus Variovorax.</title>
        <authorList>
            <person name="Liu Q."/>
            <person name="Xin Y.-H."/>
        </authorList>
    </citation>
    <scope>NUCLEOTIDE SEQUENCE [LARGE SCALE GENOMIC DNA]</scope>
    <source>
        <strain evidence="2 3">KACC 18901</strain>
    </source>
</reference>
<dbReference type="Proteomes" id="UP001367030">
    <property type="component" value="Unassembled WGS sequence"/>
</dbReference>
<evidence type="ECO:0000313" key="3">
    <source>
        <dbReference type="Proteomes" id="UP001367030"/>
    </source>
</evidence>
<dbReference type="EMBL" id="JBBKZS010000005">
    <property type="protein sequence ID" value="MEJ8855887.1"/>
    <property type="molecule type" value="Genomic_DNA"/>
</dbReference>
<name>A0ABU8X7S1_9BURK</name>
<proteinExistence type="predicted"/>